<proteinExistence type="predicted"/>
<evidence type="ECO:0000256" key="1">
    <source>
        <dbReference type="SAM" id="MobiDB-lite"/>
    </source>
</evidence>
<dbReference type="Proteomes" id="UP001652583">
    <property type="component" value="Chromosome A2"/>
</dbReference>
<protein>
    <submittedName>
        <fullName evidence="3">Small integral membrane protein 46</fullName>
    </submittedName>
</protein>
<gene>
    <name evidence="3" type="primary">SMIM46</name>
</gene>
<name>A0ABM3PVN8_ACIJB</name>
<keyword evidence="2" id="KW-1185">Reference proteome</keyword>
<dbReference type="GeneID" id="128314938"/>
<sequence length="94" mass="10646">MLPWQPAPPPRSPEALQRKPAQRLCVFLVSLQREDSRESLGQPGMDMGSGSGQGRDSETTFQLWLQLLLWAHLTVRFLGYLHHAFWAPKARPAP</sequence>
<dbReference type="RefSeq" id="XP_053075733.1">
    <property type="nucleotide sequence ID" value="XM_053219758.1"/>
</dbReference>
<accession>A0ABM3PVN8</accession>
<feature type="region of interest" description="Disordered" evidence="1">
    <location>
        <begin position="35"/>
        <end position="56"/>
    </location>
</feature>
<reference evidence="3" key="1">
    <citation type="submission" date="2025-08" db="UniProtKB">
        <authorList>
            <consortium name="RefSeq"/>
        </authorList>
    </citation>
    <scope>IDENTIFICATION</scope>
    <source>
        <tissue evidence="3">Blood</tissue>
    </source>
</reference>
<evidence type="ECO:0000313" key="3">
    <source>
        <dbReference type="RefSeq" id="XP_053075733.1"/>
    </source>
</evidence>
<evidence type="ECO:0000313" key="2">
    <source>
        <dbReference type="Proteomes" id="UP001652583"/>
    </source>
</evidence>
<organism evidence="2 3">
    <name type="scientific">Acinonyx jubatus</name>
    <name type="common">Cheetah</name>
    <dbReference type="NCBI Taxonomy" id="32536"/>
    <lineage>
        <taxon>Eukaryota</taxon>
        <taxon>Metazoa</taxon>
        <taxon>Chordata</taxon>
        <taxon>Craniata</taxon>
        <taxon>Vertebrata</taxon>
        <taxon>Euteleostomi</taxon>
        <taxon>Mammalia</taxon>
        <taxon>Eutheria</taxon>
        <taxon>Laurasiatheria</taxon>
        <taxon>Carnivora</taxon>
        <taxon>Feliformia</taxon>
        <taxon>Felidae</taxon>
        <taxon>Felinae</taxon>
        <taxon>Acinonyx</taxon>
    </lineage>
</organism>